<dbReference type="GO" id="GO:0003700">
    <property type="term" value="F:DNA-binding transcription factor activity"/>
    <property type="evidence" value="ECO:0007669"/>
    <property type="project" value="InterPro"/>
</dbReference>
<dbReference type="InterPro" id="IPR020449">
    <property type="entry name" value="Tscrpt_reg_AraC-type_HTH"/>
</dbReference>
<dbReference type="CDD" id="cd17536">
    <property type="entry name" value="REC_YesN-like"/>
    <property type="match status" value="1"/>
</dbReference>
<evidence type="ECO:0000256" key="2">
    <source>
        <dbReference type="ARBA" id="ARBA00018672"/>
    </source>
</evidence>
<accession>A0A8J6IVN9</accession>
<feature type="modified residue" description="4-aspartylphosphate" evidence="10">
    <location>
        <position position="55"/>
    </location>
</feature>
<organism evidence="13 14">
    <name type="scientific">Flintibacter faecis</name>
    <dbReference type="NCBI Taxonomy" id="2763047"/>
    <lineage>
        <taxon>Bacteria</taxon>
        <taxon>Bacillati</taxon>
        <taxon>Bacillota</taxon>
        <taxon>Clostridia</taxon>
        <taxon>Eubacteriales</taxon>
        <taxon>Flintibacter</taxon>
    </lineage>
</organism>
<dbReference type="PROSITE" id="PS01124">
    <property type="entry name" value="HTH_ARAC_FAMILY_2"/>
    <property type="match status" value="1"/>
</dbReference>
<evidence type="ECO:0000256" key="8">
    <source>
        <dbReference type="ARBA" id="ARBA00023163"/>
    </source>
</evidence>
<dbReference type="EMBL" id="JACOPN010000001">
    <property type="protein sequence ID" value="MBC5716209.1"/>
    <property type="molecule type" value="Genomic_DNA"/>
</dbReference>
<dbReference type="AlphaFoldDB" id="A0A8J6IVN9"/>
<comment type="function">
    <text evidence="9">May play the central regulatory role in sporulation. It may be an element of the effector pathway responsible for the activation of sporulation genes in response to nutritional stress. Spo0A may act in concert with spo0H (a sigma factor) to control the expression of some genes that are critical to the sporulation process.</text>
</comment>
<dbReference type="InterPro" id="IPR001789">
    <property type="entry name" value="Sig_transdc_resp-reg_receiver"/>
</dbReference>
<dbReference type="PROSITE" id="PS00041">
    <property type="entry name" value="HTH_ARAC_FAMILY_1"/>
    <property type="match status" value="1"/>
</dbReference>
<evidence type="ECO:0000256" key="1">
    <source>
        <dbReference type="ARBA" id="ARBA00004496"/>
    </source>
</evidence>
<name>A0A8J6IVN9_9FIRM</name>
<dbReference type="Pfam" id="PF00072">
    <property type="entry name" value="Response_reg"/>
    <property type="match status" value="1"/>
</dbReference>
<evidence type="ECO:0000256" key="3">
    <source>
        <dbReference type="ARBA" id="ARBA00022490"/>
    </source>
</evidence>
<sequence length="253" mass="28390">MLKVLVVEDEEMIRKGIVLAVDWAALDCVVVGEAANGLQALEAVERYAPSLIITDLKMPVMDGLEMLRQLRERGNNAFVIILTAYDSFAYAQAALRLGAVDFLLKPFHDGELEQAVTRLKQRMDRAGQGGEKGPAPLPLPELKKGDKSKYVLEAMAYIGEHYHEPNIGVAAIAQHLGISEGHLSHTFKKETDYTLLNYLTRYRIHRAMELLRDCRLKVYEVAEQVGYRDIAYFSATFKKLVGMSPSEYQDVSN</sequence>
<dbReference type="SUPFAM" id="SSF46689">
    <property type="entry name" value="Homeodomain-like"/>
    <property type="match status" value="2"/>
</dbReference>
<keyword evidence="7" id="KW-0238">DNA-binding</keyword>
<dbReference type="PANTHER" id="PTHR42713">
    <property type="entry name" value="HISTIDINE KINASE-RELATED"/>
    <property type="match status" value="1"/>
</dbReference>
<dbReference type="Gene3D" id="1.10.10.60">
    <property type="entry name" value="Homeodomain-like"/>
    <property type="match status" value="2"/>
</dbReference>
<dbReference type="InterPro" id="IPR018062">
    <property type="entry name" value="HTH_AraC-typ_CS"/>
</dbReference>
<evidence type="ECO:0000256" key="4">
    <source>
        <dbReference type="ARBA" id="ARBA00022553"/>
    </source>
</evidence>
<keyword evidence="4 10" id="KW-0597">Phosphoprotein</keyword>
<dbReference type="GO" id="GO:0043565">
    <property type="term" value="F:sequence-specific DNA binding"/>
    <property type="evidence" value="ECO:0007669"/>
    <property type="project" value="InterPro"/>
</dbReference>
<evidence type="ECO:0000313" key="13">
    <source>
        <dbReference type="EMBL" id="MBC5716209.1"/>
    </source>
</evidence>
<dbReference type="PRINTS" id="PR00032">
    <property type="entry name" value="HTHARAC"/>
</dbReference>
<feature type="domain" description="HTH araC/xylS-type" evidence="11">
    <location>
        <begin position="152"/>
        <end position="251"/>
    </location>
</feature>
<dbReference type="InterPro" id="IPR009057">
    <property type="entry name" value="Homeodomain-like_sf"/>
</dbReference>
<keyword evidence="3" id="KW-0963">Cytoplasm</keyword>
<reference evidence="13" key="1">
    <citation type="submission" date="2020-08" db="EMBL/GenBank/DDBJ databases">
        <title>Genome public.</title>
        <authorList>
            <person name="Liu C."/>
            <person name="Sun Q."/>
        </authorList>
    </citation>
    <scope>NUCLEOTIDE SEQUENCE</scope>
    <source>
        <strain evidence="13">BX5</strain>
    </source>
</reference>
<dbReference type="InterPro" id="IPR051552">
    <property type="entry name" value="HptR"/>
</dbReference>
<dbReference type="PROSITE" id="PS50110">
    <property type="entry name" value="RESPONSE_REGULATORY"/>
    <property type="match status" value="1"/>
</dbReference>
<evidence type="ECO:0000256" key="6">
    <source>
        <dbReference type="ARBA" id="ARBA00023015"/>
    </source>
</evidence>
<evidence type="ECO:0000256" key="10">
    <source>
        <dbReference type="PROSITE-ProRule" id="PRU00169"/>
    </source>
</evidence>
<dbReference type="SUPFAM" id="SSF52172">
    <property type="entry name" value="CheY-like"/>
    <property type="match status" value="1"/>
</dbReference>
<evidence type="ECO:0000259" key="12">
    <source>
        <dbReference type="PROSITE" id="PS50110"/>
    </source>
</evidence>
<evidence type="ECO:0000259" key="11">
    <source>
        <dbReference type="PROSITE" id="PS01124"/>
    </source>
</evidence>
<dbReference type="RefSeq" id="WP_186877672.1">
    <property type="nucleotide sequence ID" value="NZ_JACOPN010000001.1"/>
</dbReference>
<dbReference type="GO" id="GO:0005737">
    <property type="term" value="C:cytoplasm"/>
    <property type="evidence" value="ECO:0007669"/>
    <property type="project" value="UniProtKB-SubCell"/>
</dbReference>
<comment type="caution">
    <text evidence="13">The sequence shown here is derived from an EMBL/GenBank/DDBJ whole genome shotgun (WGS) entry which is preliminary data.</text>
</comment>
<proteinExistence type="predicted"/>
<dbReference type="Pfam" id="PF12833">
    <property type="entry name" value="HTH_18"/>
    <property type="match status" value="1"/>
</dbReference>
<dbReference type="Gene3D" id="3.40.50.2300">
    <property type="match status" value="1"/>
</dbReference>
<dbReference type="InterPro" id="IPR018060">
    <property type="entry name" value="HTH_AraC"/>
</dbReference>
<comment type="subcellular location">
    <subcellularLocation>
        <location evidence="1">Cytoplasm</location>
    </subcellularLocation>
</comment>
<evidence type="ECO:0000256" key="5">
    <source>
        <dbReference type="ARBA" id="ARBA00023012"/>
    </source>
</evidence>
<dbReference type="SMART" id="SM00342">
    <property type="entry name" value="HTH_ARAC"/>
    <property type="match status" value="1"/>
</dbReference>
<dbReference type="SMART" id="SM00448">
    <property type="entry name" value="REC"/>
    <property type="match status" value="1"/>
</dbReference>
<evidence type="ECO:0000256" key="7">
    <source>
        <dbReference type="ARBA" id="ARBA00023125"/>
    </source>
</evidence>
<feature type="domain" description="Response regulatory" evidence="12">
    <location>
        <begin position="3"/>
        <end position="120"/>
    </location>
</feature>
<keyword evidence="14" id="KW-1185">Reference proteome</keyword>
<keyword evidence="8" id="KW-0804">Transcription</keyword>
<dbReference type="PANTHER" id="PTHR42713:SF3">
    <property type="entry name" value="TRANSCRIPTIONAL REGULATORY PROTEIN HPTR"/>
    <property type="match status" value="1"/>
</dbReference>
<evidence type="ECO:0000256" key="9">
    <source>
        <dbReference type="ARBA" id="ARBA00024867"/>
    </source>
</evidence>
<dbReference type="InterPro" id="IPR011006">
    <property type="entry name" value="CheY-like_superfamily"/>
</dbReference>
<keyword evidence="6" id="KW-0805">Transcription regulation</keyword>
<dbReference type="Proteomes" id="UP000602260">
    <property type="component" value="Unassembled WGS sequence"/>
</dbReference>
<dbReference type="GO" id="GO:0000160">
    <property type="term" value="P:phosphorelay signal transduction system"/>
    <property type="evidence" value="ECO:0007669"/>
    <property type="project" value="UniProtKB-KW"/>
</dbReference>
<keyword evidence="5" id="KW-0902">Two-component regulatory system</keyword>
<protein>
    <recommendedName>
        <fullName evidence="2">Stage 0 sporulation protein A homolog</fullName>
    </recommendedName>
</protein>
<gene>
    <name evidence="13" type="ORF">H8S55_02535</name>
</gene>
<evidence type="ECO:0000313" key="14">
    <source>
        <dbReference type="Proteomes" id="UP000602260"/>
    </source>
</evidence>